<dbReference type="PANTHER" id="PTHR10559:SF13">
    <property type="entry name" value="TRANSCOBALAMIN-1"/>
    <property type="match status" value="1"/>
</dbReference>
<dbReference type="Gene3D" id="1.50.10.20">
    <property type="match status" value="1"/>
</dbReference>
<feature type="disulfide bond" evidence="8">
    <location>
        <begin position="89"/>
        <end position="131"/>
    </location>
</feature>
<feature type="binding site" evidence="7">
    <location>
        <begin position="333"/>
        <end position="335"/>
    </location>
    <ligand>
        <name>cyanocob(III)alamin</name>
        <dbReference type="ChEBI" id="CHEBI:17439"/>
    </ligand>
</feature>
<dbReference type="GO" id="GO:0015889">
    <property type="term" value="P:cobalamin transport"/>
    <property type="evidence" value="ECO:0007669"/>
    <property type="project" value="InterPro"/>
</dbReference>
<dbReference type="PANTHER" id="PTHR10559">
    <property type="entry name" value="TRANSCOBALAMIN-1/GASTRIC INTRINSIC FACTOR"/>
    <property type="match status" value="1"/>
</dbReference>
<feature type="domain" description="Transcobalamin-like C-terminal" evidence="9">
    <location>
        <begin position="286"/>
        <end position="362"/>
    </location>
</feature>
<evidence type="ECO:0000256" key="4">
    <source>
        <dbReference type="ARBA" id="ARBA00022525"/>
    </source>
</evidence>
<evidence type="ECO:0000256" key="6">
    <source>
        <dbReference type="ARBA" id="ARBA00023285"/>
    </source>
</evidence>
<keyword evidence="4" id="KW-0964">Secreted</keyword>
<feature type="binding site" evidence="7">
    <location>
        <position position="364"/>
    </location>
    <ligand>
        <name>cyanocob(III)alamin</name>
        <dbReference type="ChEBI" id="CHEBI:17439"/>
    </ligand>
</feature>
<reference evidence="10" key="2">
    <citation type="submission" date="2025-09" db="UniProtKB">
        <authorList>
            <consortium name="Ensembl"/>
        </authorList>
    </citation>
    <scope>IDENTIFICATION</scope>
</reference>
<dbReference type="InterPro" id="IPR051588">
    <property type="entry name" value="Cobalamin_Transport"/>
</dbReference>
<dbReference type="InterPro" id="IPR027954">
    <property type="entry name" value="Transcobalamin-like_C"/>
</dbReference>
<sequence>MEPCSPRDAILILVSPLLFLGQAFSSGLVALYVLAHQGSCSDPRKVTAQGHELDLVDLLERKFEKELDNISGNPLTSYYQLSLCVLALCQNQGTFSVSQASAMFSPDDKKYQLAGHFSVDTAAVAVLAQICMQNSSNALPPEVNRTLTANITWLLRKILEQKSSDGIIGNMYSTGLAMQALLASSSYLTPANWSCPQTLSRVLEEVPKGTFNNPMAAAQLLPSLEGKTYLDVSTVSCPKDQGEHSKDEHTPLGVHPSHHFITVFYTVTDSVYNTFSDPTIVSVPEGSVFFKVMQAAEEKDPKKFRFTFEQTTWGPYITSVQGLTADNTKRTYWQLLSGKTPLDKGAGDYVVTDGESLLVKFTTY</sequence>
<dbReference type="GeneTree" id="ENSGT00530000063370"/>
<feature type="binding site" evidence="7">
    <location>
        <begin position="76"/>
        <end position="80"/>
    </location>
    <ligand>
        <name>cyanocob(III)alamin</name>
        <dbReference type="ChEBI" id="CHEBI:17439"/>
    </ligand>
</feature>
<evidence type="ECO:0000256" key="5">
    <source>
        <dbReference type="ARBA" id="ARBA00022729"/>
    </source>
</evidence>
<reference evidence="10" key="1">
    <citation type="submission" date="2025-08" db="UniProtKB">
        <authorList>
            <consortium name="Ensembl"/>
        </authorList>
    </citation>
    <scope>IDENTIFICATION</scope>
</reference>
<dbReference type="GO" id="GO:0031419">
    <property type="term" value="F:cobalamin binding"/>
    <property type="evidence" value="ECO:0007669"/>
    <property type="project" value="InterPro"/>
</dbReference>
<keyword evidence="8" id="KW-1015">Disulfide bond</keyword>
<feature type="binding site" evidence="7">
    <location>
        <position position="120"/>
    </location>
    <ligand>
        <name>cyanocob(III)alamin</name>
        <dbReference type="ChEBI" id="CHEBI:17439"/>
    </ligand>
</feature>
<evidence type="ECO:0000256" key="1">
    <source>
        <dbReference type="ARBA" id="ARBA00004613"/>
    </source>
</evidence>
<keyword evidence="3" id="KW-0813">Transport</keyword>
<dbReference type="GO" id="GO:0006824">
    <property type="term" value="P:cobalt ion transport"/>
    <property type="evidence" value="ECO:0007669"/>
    <property type="project" value="UniProtKB-KW"/>
</dbReference>
<evidence type="ECO:0000256" key="8">
    <source>
        <dbReference type="PIRSR" id="PIRSR602157-2"/>
    </source>
</evidence>
<keyword evidence="3" id="KW-0171">Cobalt transport</keyword>
<dbReference type="Pfam" id="PF01122">
    <property type="entry name" value="Cobalamin_bind"/>
    <property type="match status" value="1"/>
</dbReference>
<evidence type="ECO:0000256" key="3">
    <source>
        <dbReference type="ARBA" id="ARBA00022426"/>
    </source>
</evidence>
<keyword evidence="5" id="KW-0732">Signal</keyword>
<dbReference type="AlphaFoldDB" id="A0A8D0B057"/>
<name>A0A8D0B057_SALMN</name>
<dbReference type="Proteomes" id="UP000694421">
    <property type="component" value="Unplaced"/>
</dbReference>
<dbReference type="InterPro" id="IPR002157">
    <property type="entry name" value="Cbl-bd_prot"/>
</dbReference>
<protein>
    <submittedName>
        <fullName evidence="10">Transcobalamin 1</fullName>
    </submittedName>
</protein>
<feature type="binding site" evidence="7">
    <location>
        <position position="170"/>
    </location>
    <ligand>
        <name>cyanocob(III)alamin</name>
        <dbReference type="ChEBI" id="CHEBI:17439"/>
    </ligand>
</feature>
<dbReference type="Ensembl" id="ENSSMRT00000001725.1">
    <property type="protein sequence ID" value="ENSSMRP00000001439.1"/>
    <property type="gene ID" value="ENSSMRG00000001244.1"/>
</dbReference>
<organism evidence="10 11">
    <name type="scientific">Salvator merianae</name>
    <name type="common">Argentine black and white tegu</name>
    <name type="synonym">Tupinambis merianae</name>
    <dbReference type="NCBI Taxonomy" id="96440"/>
    <lineage>
        <taxon>Eukaryota</taxon>
        <taxon>Metazoa</taxon>
        <taxon>Chordata</taxon>
        <taxon>Craniata</taxon>
        <taxon>Vertebrata</taxon>
        <taxon>Euteleostomi</taxon>
        <taxon>Lepidosauria</taxon>
        <taxon>Squamata</taxon>
        <taxon>Bifurcata</taxon>
        <taxon>Unidentata</taxon>
        <taxon>Episquamata</taxon>
        <taxon>Laterata</taxon>
        <taxon>Teiioidea</taxon>
        <taxon>Teiidae</taxon>
        <taxon>Salvator</taxon>
    </lineage>
</organism>
<keyword evidence="6 7" id="KW-0170">Cobalt</keyword>
<dbReference type="Pfam" id="PF14478">
    <property type="entry name" value="DUF4430"/>
    <property type="match status" value="1"/>
</dbReference>
<comment type="subcellular location">
    <subcellularLocation>
        <location evidence="1">Secreted</location>
    </subcellularLocation>
</comment>
<comment type="similarity">
    <text evidence="2">Belongs to the eukaryotic cobalamin transport proteins family.</text>
</comment>
<proteinExistence type="inferred from homology"/>
<evidence type="ECO:0000313" key="11">
    <source>
        <dbReference type="Proteomes" id="UP000694421"/>
    </source>
</evidence>
<feature type="binding site" evidence="7">
    <location>
        <position position="219"/>
    </location>
    <ligand>
        <name>cyanocob(III)alamin</name>
        <dbReference type="ChEBI" id="CHEBI:17439"/>
    </ligand>
</feature>
<dbReference type="OMA" id="TMNQSKY"/>
<accession>A0A8D0B057</accession>
<feature type="binding site" evidence="7">
    <location>
        <position position="342"/>
    </location>
    <ligand>
        <name>cyanocob(III)alamin</name>
        <dbReference type="ChEBI" id="CHEBI:17439"/>
    </ligand>
</feature>
<evidence type="ECO:0000256" key="2">
    <source>
        <dbReference type="ARBA" id="ARBA00006449"/>
    </source>
</evidence>
<evidence type="ECO:0000256" key="7">
    <source>
        <dbReference type="PIRSR" id="PIRSR602157-1"/>
    </source>
</evidence>
<evidence type="ECO:0000259" key="9">
    <source>
        <dbReference type="Pfam" id="PF14478"/>
    </source>
</evidence>
<dbReference type="GO" id="GO:0005615">
    <property type="term" value="C:extracellular space"/>
    <property type="evidence" value="ECO:0007669"/>
    <property type="project" value="TreeGrafter"/>
</dbReference>
<keyword evidence="11" id="KW-1185">Reference proteome</keyword>
<dbReference type="Gene3D" id="2.170.130.30">
    <property type="match status" value="1"/>
</dbReference>
<keyword evidence="3" id="KW-0406">Ion transport</keyword>
<feature type="binding site" evidence="7">
    <location>
        <begin position="316"/>
        <end position="317"/>
    </location>
    <ligand>
        <name>cyanocob(III)alamin</name>
        <dbReference type="ChEBI" id="CHEBI:17439"/>
    </ligand>
</feature>
<evidence type="ECO:0000313" key="10">
    <source>
        <dbReference type="Ensembl" id="ENSSMRP00000001439.1"/>
    </source>
</evidence>